<organism evidence="2 3">
    <name type="scientific">Geranomyces variabilis</name>
    <dbReference type="NCBI Taxonomy" id="109894"/>
    <lineage>
        <taxon>Eukaryota</taxon>
        <taxon>Fungi</taxon>
        <taxon>Fungi incertae sedis</taxon>
        <taxon>Chytridiomycota</taxon>
        <taxon>Chytridiomycota incertae sedis</taxon>
        <taxon>Chytridiomycetes</taxon>
        <taxon>Spizellomycetales</taxon>
        <taxon>Powellomycetaceae</taxon>
        <taxon>Geranomyces</taxon>
    </lineage>
</organism>
<feature type="domain" description="Enoyl reductase (ER)" evidence="1">
    <location>
        <begin position="12"/>
        <end position="330"/>
    </location>
</feature>
<dbReference type="CDD" id="cd08267">
    <property type="entry name" value="MDR1"/>
    <property type="match status" value="1"/>
</dbReference>
<gene>
    <name evidence="2" type="ORF">HDU87_005444</name>
</gene>
<dbReference type="GO" id="GO:0016491">
    <property type="term" value="F:oxidoreductase activity"/>
    <property type="evidence" value="ECO:0007669"/>
    <property type="project" value="InterPro"/>
</dbReference>
<proteinExistence type="predicted"/>
<dbReference type="PANTHER" id="PTHR44013">
    <property type="entry name" value="ZINC-TYPE ALCOHOL DEHYDROGENASE-LIKE PROTEIN C16A3.02C"/>
    <property type="match status" value="1"/>
</dbReference>
<protein>
    <recommendedName>
        <fullName evidence="1">Enoyl reductase (ER) domain-containing protein</fullName>
    </recommendedName>
</protein>
<dbReference type="SUPFAM" id="SSF51735">
    <property type="entry name" value="NAD(P)-binding Rossmann-fold domains"/>
    <property type="match status" value="1"/>
</dbReference>
<dbReference type="InterPro" id="IPR020843">
    <property type="entry name" value="ER"/>
</dbReference>
<evidence type="ECO:0000259" key="1">
    <source>
        <dbReference type="SMART" id="SM00829"/>
    </source>
</evidence>
<dbReference type="InterPro" id="IPR036291">
    <property type="entry name" value="NAD(P)-bd_dom_sf"/>
</dbReference>
<dbReference type="InterPro" id="IPR013154">
    <property type="entry name" value="ADH-like_N"/>
</dbReference>
<keyword evidence="3" id="KW-1185">Reference proteome</keyword>
<dbReference type="AlphaFoldDB" id="A0AAD5TGX9"/>
<dbReference type="EMBL" id="JADGJQ010000043">
    <property type="protein sequence ID" value="KAJ3176229.1"/>
    <property type="molecule type" value="Genomic_DNA"/>
</dbReference>
<dbReference type="PANTHER" id="PTHR44013:SF1">
    <property type="entry name" value="ZINC-TYPE ALCOHOL DEHYDROGENASE-LIKE PROTEIN C16A3.02C"/>
    <property type="match status" value="1"/>
</dbReference>
<evidence type="ECO:0000313" key="2">
    <source>
        <dbReference type="EMBL" id="KAJ3176229.1"/>
    </source>
</evidence>
<sequence>MRVWEFASAAGGIENHLKLVADRPLPTAAAKTQHLVQVLAVGLNPVDYKLAEARIAKLPTTPGLDFAGKIVVPAENSTLVPGTLVYGASSFFNPRTGGGALAEYIAVPTETVAVIPAGLSPVLAGGAPVAAVTAYQAIVPHVKKPGSRVFINGGSGGTGTYGIQIAKALGAHVTVSCSAANADLCRSIGADDVLDYTSRPVLDQLRDAVAKSGLLYDHVVDFVFSGPELFYQAHTYTAPGAHFVEVAGAPSLAFGRFAFGAMVLPGFLGGGKRKFTMLTASVVTEPLDQIAKWIVEGKIKPVTDQVFPFEQAVEAFRRLKTGRAKGKVIVTVAANAE</sequence>
<comment type="caution">
    <text evidence="2">The sequence shown here is derived from an EMBL/GenBank/DDBJ whole genome shotgun (WGS) entry which is preliminary data.</text>
</comment>
<name>A0AAD5TGX9_9FUNG</name>
<dbReference type="Pfam" id="PF13602">
    <property type="entry name" value="ADH_zinc_N_2"/>
    <property type="match status" value="1"/>
</dbReference>
<accession>A0AAD5TGX9</accession>
<reference evidence="2" key="1">
    <citation type="submission" date="2020-05" db="EMBL/GenBank/DDBJ databases">
        <title>Phylogenomic resolution of chytrid fungi.</title>
        <authorList>
            <person name="Stajich J.E."/>
            <person name="Amses K."/>
            <person name="Simmons R."/>
            <person name="Seto K."/>
            <person name="Myers J."/>
            <person name="Bonds A."/>
            <person name="Quandt C.A."/>
            <person name="Barry K."/>
            <person name="Liu P."/>
            <person name="Grigoriev I."/>
            <person name="Longcore J.E."/>
            <person name="James T.Y."/>
        </authorList>
    </citation>
    <scope>NUCLEOTIDE SEQUENCE</scope>
    <source>
        <strain evidence="2">JEL0379</strain>
    </source>
</reference>
<dbReference type="SUPFAM" id="SSF50129">
    <property type="entry name" value="GroES-like"/>
    <property type="match status" value="1"/>
</dbReference>
<dbReference type="Gene3D" id="3.40.50.720">
    <property type="entry name" value="NAD(P)-binding Rossmann-like Domain"/>
    <property type="match status" value="1"/>
</dbReference>
<dbReference type="Gene3D" id="3.90.180.10">
    <property type="entry name" value="Medium-chain alcohol dehydrogenases, catalytic domain"/>
    <property type="match status" value="1"/>
</dbReference>
<evidence type="ECO:0000313" key="3">
    <source>
        <dbReference type="Proteomes" id="UP001212152"/>
    </source>
</evidence>
<dbReference type="Pfam" id="PF08240">
    <property type="entry name" value="ADH_N"/>
    <property type="match status" value="1"/>
</dbReference>
<dbReference type="InterPro" id="IPR011032">
    <property type="entry name" value="GroES-like_sf"/>
</dbReference>
<dbReference type="Proteomes" id="UP001212152">
    <property type="component" value="Unassembled WGS sequence"/>
</dbReference>
<dbReference type="SMART" id="SM00829">
    <property type="entry name" value="PKS_ER"/>
    <property type="match status" value="1"/>
</dbReference>
<dbReference type="InterPro" id="IPR052733">
    <property type="entry name" value="Chloroplast_QOR"/>
</dbReference>